<dbReference type="InterPro" id="IPR020846">
    <property type="entry name" value="MFS_dom"/>
</dbReference>
<evidence type="ECO:0000313" key="10">
    <source>
        <dbReference type="Proteomes" id="UP000267017"/>
    </source>
</evidence>
<feature type="transmembrane region" description="Helical" evidence="7">
    <location>
        <begin position="163"/>
        <end position="180"/>
    </location>
</feature>
<proteinExistence type="predicted"/>
<dbReference type="RefSeq" id="WP_128629785.1">
    <property type="nucleotide sequence ID" value="NZ_RRCN01000001.1"/>
</dbReference>
<dbReference type="Pfam" id="PF07690">
    <property type="entry name" value="MFS_1"/>
    <property type="match status" value="1"/>
</dbReference>
<feature type="transmembrane region" description="Helical" evidence="7">
    <location>
        <begin position="296"/>
        <end position="315"/>
    </location>
</feature>
<feature type="transmembrane region" description="Helical" evidence="7">
    <location>
        <begin position="82"/>
        <end position="106"/>
    </location>
</feature>
<dbReference type="InterPro" id="IPR011701">
    <property type="entry name" value="MFS"/>
</dbReference>
<dbReference type="InterPro" id="IPR000849">
    <property type="entry name" value="Sugar_P_transporter"/>
</dbReference>
<comment type="subcellular location">
    <subcellularLocation>
        <location evidence="1">Cell membrane</location>
        <topology evidence="1">Multi-pass membrane protein</topology>
    </subcellularLocation>
</comment>
<organism evidence="9 10">
    <name type="scientific">Paenibacillus oralis</name>
    <dbReference type="NCBI Taxonomy" id="2490856"/>
    <lineage>
        <taxon>Bacteria</taxon>
        <taxon>Bacillati</taxon>
        <taxon>Bacillota</taxon>
        <taxon>Bacilli</taxon>
        <taxon>Bacillales</taxon>
        <taxon>Paenibacillaceae</taxon>
        <taxon>Paenibacillus</taxon>
    </lineage>
</organism>
<evidence type="ECO:0000256" key="2">
    <source>
        <dbReference type="ARBA" id="ARBA00022448"/>
    </source>
</evidence>
<sequence length="423" mass="46080">MLSKGRGIVLVLLFLAGVINYLDRSAFSVAAPFIQKNFQLNAAQMGLLFSSFFIGYALFNFIGGFLSDKFGPKKVLGYSMTFWSLFAGLTAATFNFVSLFIARVLFGMGEGPLSSSQSKMVNNWFPKKYRARALSISMAGTSLGGAISGPIVGIIALTWGWKVSFVLITIIGLIWTAFWLKCVKDAPKDVEDDEADDEKELQHAPAGKTKTPLSYYLKHPTVLFTSVAFFAYNYILFFFLTWFPSYLIQARGLDIKEMSFATMIPWTVGFFGFALGGFIIDFLYKKTRNAMFSRKVVLVTCLLGAAVSIGLAGLVNTTAAAVSLMAAAVFFLYLTAITYWAIIQDTVEKERVGSVGGFMHFLANTSGIIGPTATGMLVQTTGHFTSAFILAGGLAVIGALCVAFFVKPIKNKKVKLATERTIA</sequence>
<evidence type="ECO:0000259" key="8">
    <source>
        <dbReference type="PROSITE" id="PS50850"/>
    </source>
</evidence>
<evidence type="ECO:0000256" key="7">
    <source>
        <dbReference type="SAM" id="Phobius"/>
    </source>
</evidence>
<dbReference type="PANTHER" id="PTHR11662:SF399">
    <property type="entry name" value="FI19708P1-RELATED"/>
    <property type="match status" value="1"/>
</dbReference>
<reference evidence="9 10" key="1">
    <citation type="submission" date="2018-11" db="EMBL/GenBank/DDBJ databases">
        <title>Genome sequencing of Paenibacillus sp. KCOM 3021 (= ChDC PVNT-B20).</title>
        <authorList>
            <person name="Kook J.-K."/>
            <person name="Park S.-N."/>
            <person name="Lim Y.K."/>
        </authorList>
    </citation>
    <scope>NUCLEOTIDE SEQUENCE [LARGE SCALE GENOMIC DNA]</scope>
    <source>
        <strain evidence="9 10">KCOM 3021</strain>
    </source>
</reference>
<evidence type="ECO:0000256" key="6">
    <source>
        <dbReference type="ARBA" id="ARBA00023136"/>
    </source>
</evidence>
<feature type="transmembrane region" description="Helical" evidence="7">
    <location>
        <begin position="355"/>
        <end position="378"/>
    </location>
</feature>
<dbReference type="PIRSF" id="PIRSF002808">
    <property type="entry name" value="Hexose_phosphate_transp"/>
    <property type="match status" value="1"/>
</dbReference>
<dbReference type="PROSITE" id="PS50850">
    <property type="entry name" value="MFS"/>
    <property type="match status" value="1"/>
</dbReference>
<feature type="transmembrane region" description="Helical" evidence="7">
    <location>
        <begin position="6"/>
        <end position="22"/>
    </location>
</feature>
<keyword evidence="10" id="KW-1185">Reference proteome</keyword>
<feature type="transmembrane region" description="Helical" evidence="7">
    <location>
        <begin position="384"/>
        <end position="406"/>
    </location>
</feature>
<evidence type="ECO:0000256" key="1">
    <source>
        <dbReference type="ARBA" id="ARBA00004651"/>
    </source>
</evidence>
<protein>
    <submittedName>
        <fullName evidence="9">MFS transporter</fullName>
    </submittedName>
</protein>
<dbReference type="PANTHER" id="PTHR11662">
    <property type="entry name" value="SOLUTE CARRIER FAMILY 17"/>
    <property type="match status" value="1"/>
</dbReference>
<keyword evidence="4 7" id="KW-0812">Transmembrane</keyword>
<dbReference type="Gene3D" id="1.20.1250.20">
    <property type="entry name" value="MFS general substrate transporter like domains"/>
    <property type="match status" value="2"/>
</dbReference>
<keyword evidence="6 7" id="KW-0472">Membrane</keyword>
<accession>A0A3P3U023</accession>
<feature type="transmembrane region" description="Helical" evidence="7">
    <location>
        <begin position="222"/>
        <end position="243"/>
    </location>
</feature>
<dbReference type="EMBL" id="RRCN01000001">
    <property type="protein sequence ID" value="RRJ61863.1"/>
    <property type="molecule type" value="Genomic_DNA"/>
</dbReference>
<evidence type="ECO:0000256" key="3">
    <source>
        <dbReference type="ARBA" id="ARBA00022475"/>
    </source>
</evidence>
<gene>
    <name evidence="9" type="ORF">EHV15_01880</name>
</gene>
<keyword evidence="2" id="KW-0813">Transport</keyword>
<dbReference type="Proteomes" id="UP000267017">
    <property type="component" value="Unassembled WGS sequence"/>
</dbReference>
<feature type="transmembrane region" description="Helical" evidence="7">
    <location>
        <begin position="263"/>
        <end position="284"/>
    </location>
</feature>
<dbReference type="InterPro" id="IPR050382">
    <property type="entry name" value="MFS_Na/Anion_cotransporter"/>
</dbReference>
<dbReference type="GO" id="GO:0005886">
    <property type="term" value="C:plasma membrane"/>
    <property type="evidence" value="ECO:0007669"/>
    <property type="project" value="UniProtKB-SubCell"/>
</dbReference>
<dbReference type="CDD" id="cd17319">
    <property type="entry name" value="MFS_ExuT_GudP_like"/>
    <property type="match status" value="1"/>
</dbReference>
<evidence type="ECO:0000313" key="9">
    <source>
        <dbReference type="EMBL" id="RRJ61863.1"/>
    </source>
</evidence>
<evidence type="ECO:0000256" key="4">
    <source>
        <dbReference type="ARBA" id="ARBA00022692"/>
    </source>
</evidence>
<dbReference type="SUPFAM" id="SSF103473">
    <property type="entry name" value="MFS general substrate transporter"/>
    <property type="match status" value="1"/>
</dbReference>
<feature type="transmembrane region" description="Helical" evidence="7">
    <location>
        <begin position="42"/>
        <end position="62"/>
    </location>
</feature>
<feature type="domain" description="Major facilitator superfamily (MFS) profile" evidence="8">
    <location>
        <begin position="9"/>
        <end position="410"/>
    </location>
</feature>
<dbReference type="AlphaFoldDB" id="A0A3P3U023"/>
<dbReference type="GO" id="GO:0022857">
    <property type="term" value="F:transmembrane transporter activity"/>
    <property type="evidence" value="ECO:0007669"/>
    <property type="project" value="InterPro"/>
</dbReference>
<keyword evidence="5 7" id="KW-1133">Transmembrane helix</keyword>
<dbReference type="InterPro" id="IPR036259">
    <property type="entry name" value="MFS_trans_sf"/>
</dbReference>
<feature type="transmembrane region" description="Helical" evidence="7">
    <location>
        <begin position="321"/>
        <end position="343"/>
    </location>
</feature>
<feature type="transmembrane region" description="Helical" evidence="7">
    <location>
        <begin position="133"/>
        <end position="157"/>
    </location>
</feature>
<comment type="caution">
    <text evidence="9">The sequence shown here is derived from an EMBL/GenBank/DDBJ whole genome shotgun (WGS) entry which is preliminary data.</text>
</comment>
<name>A0A3P3U023_9BACL</name>
<evidence type="ECO:0000256" key="5">
    <source>
        <dbReference type="ARBA" id="ARBA00022989"/>
    </source>
</evidence>
<keyword evidence="3" id="KW-1003">Cell membrane</keyword>
<dbReference type="OrthoDB" id="9773404at2"/>